<evidence type="ECO:0000313" key="4">
    <source>
        <dbReference type="Proteomes" id="UP000807371"/>
    </source>
</evidence>
<gene>
    <name evidence="3" type="ORF">IHE55_23125</name>
</gene>
<evidence type="ECO:0000256" key="1">
    <source>
        <dbReference type="SAM" id="MobiDB-lite"/>
    </source>
</evidence>
<organism evidence="3 4">
    <name type="scientific">Streptomyces pactum</name>
    <dbReference type="NCBI Taxonomy" id="68249"/>
    <lineage>
        <taxon>Bacteria</taxon>
        <taxon>Bacillati</taxon>
        <taxon>Actinomycetota</taxon>
        <taxon>Actinomycetes</taxon>
        <taxon>Kitasatosporales</taxon>
        <taxon>Streptomycetaceae</taxon>
        <taxon>Streptomyces</taxon>
    </lineage>
</organism>
<proteinExistence type="predicted"/>
<evidence type="ECO:0000256" key="2">
    <source>
        <dbReference type="SAM" id="SignalP"/>
    </source>
</evidence>
<reference evidence="3 4" key="1">
    <citation type="submission" date="2020-09" db="EMBL/GenBank/DDBJ databases">
        <title>Biosynthesis of the nuclear factor of activated T cells inhibitor NFAT-133 and its congeners in Streptomyces pactum.</title>
        <authorList>
            <person name="Zhou W."/>
            <person name="Posri P."/>
            <person name="Abugrain M.E."/>
            <person name="Weisberg A.J."/>
            <person name="Chang J.H."/>
            <person name="Mahmud T."/>
        </authorList>
    </citation>
    <scope>NUCLEOTIDE SEQUENCE [LARGE SCALE GENOMIC DNA]</scope>
    <source>
        <strain evidence="3 4">ATCC 27456</strain>
    </source>
</reference>
<dbReference type="NCBIfam" id="TIGR04222">
    <property type="entry name" value="near_uncomplex"/>
    <property type="match status" value="1"/>
</dbReference>
<feature type="signal peptide" evidence="2">
    <location>
        <begin position="1"/>
        <end position="27"/>
    </location>
</feature>
<keyword evidence="2" id="KW-0732">Signal</keyword>
<feature type="compositionally biased region" description="Low complexity" evidence="1">
    <location>
        <begin position="230"/>
        <end position="250"/>
    </location>
</feature>
<dbReference type="RefSeq" id="WP_197990788.1">
    <property type="nucleotide sequence ID" value="NZ_JACYXC010000001.1"/>
</dbReference>
<protein>
    <submittedName>
        <fullName evidence="3">TIGR04222 domain-containing membrane protein</fullName>
    </submittedName>
</protein>
<name>A0ABS0NQL9_9ACTN</name>
<dbReference type="EMBL" id="JACYXC010000001">
    <property type="protein sequence ID" value="MBH5337499.1"/>
    <property type="molecule type" value="Genomic_DNA"/>
</dbReference>
<sequence length="275" mass="27710">MFWVLFLIVAWGAAGLSCARLCTAALAAAEDGPAPAAARGGLTLYEAAFLSGGPGRVTDLTLVSMYRQRRILLAHTGWVTVVDPEGRDDLERSVITAIGPGGQAPVPPVQDAVAGAQAVVSLADRLVATGLAVPPAARDSVASAVRQVRAAAALVVLTAVVTALMVPPASGAGTALAWYAPPLLLTGGALAVARAEAHPYTRWASPAGQRLLGGITVPGRRPRSDDGTVPRGPSGLSGPSGTPAADPDLAALAVHGTGALTDPALRAALRTGRRR</sequence>
<feature type="region of interest" description="Disordered" evidence="1">
    <location>
        <begin position="212"/>
        <end position="250"/>
    </location>
</feature>
<dbReference type="InterPro" id="IPR026467">
    <property type="entry name" value="Ser/Gly_Cys_C_dom"/>
</dbReference>
<accession>A0ABS0NQL9</accession>
<evidence type="ECO:0000313" key="3">
    <source>
        <dbReference type="EMBL" id="MBH5337499.1"/>
    </source>
</evidence>
<dbReference type="Proteomes" id="UP000807371">
    <property type="component" value="Unassembled WGS sequence"/>
</dbReference>
<comment type="caution">
    <text evidence="3">The sequence shown here is derived from an EMBL/GenBank/DDBJ whole genome shotgun (WGS) entry which is preliminary data.</text>
</comment>
<feature type="chain" id="PRO_5045755291" evidence="2">
    <location>
        <begin position="28"/>
        <end position="275"/>
    </location>
</feature>
<keyword evidence="4" id="KW-1185">Reference proteome</keyword>